<organism evidence="7 8">
    <name type="scientific">Vibrio echinoideorum</name>
    <dbReference type="NCBI Taxonomy" id="2100116"/>
    <lineage>
        <taxon>Bacteria</taxon>
        <taxon>Pseudomonadati</taxon>
        <taxon>Pseudomonadota</taxon>
        <taxon>Gammaproteobacteria</taxon>
        <taxon>Vibrionales</taxon>
        <taxon>Vibrionaceae</taxon>
        <taxon>Vibrio</taxon>
    </lineage>
</organism>
<proteinExistence type="predicted"/>
<dbReference type="RefSeq" id="WP_341635353.1">
    <property type="nucleotide sequence ID" value="NZ_JBANDX010000010.1"/>
</dbReference>
<feature type="transmembrane region" description="Helical" evidence="6">
    <location>
        <begin position="117"/>
        <end position="136"/>
    </location>
</feature>
<sequence length="415" mass="47292">MNLAKTSLLTFISTTIRILSGLVINKAISIFIGPSGLAAIGQFQNALGIIQTVAKGGINTGVTKYTAEYHDDPNVRSSLWSTSLKLTFLCSIPLSFILVFGASYFSEYVFKTSEYNYVFVAFGFTLTLFSVNQLLLSILNGLKEIRTFISINIIQSIYSLILTTILIVFFQLDGALIAMVTNQSVIFLIVLWKLRKHQTIIIDNFKKKFDRNESKKLLNYSLMTLVSAFTVPVSLMIVREYIGETLSWDAAGYWQAMTYISSMYLMVVTTALSTYYLPRLSEITEKFELRKELKQGYMILIPIVVVLALVLYVLKDFIIWALFTDDFQAMRDLFKWQLIGDLFKITAWLIAYLMLAKAMTKIFIITEILFSLSFVFLSLFAVDNFGLIGVTYAYAFNYLLYLMAMVILMKKHIFD</sequence>
<evidence type="ECO:0000256" key="4">
    <source>
        <dbReference type="ARBA" id="ARBA00022989"/>
    </source>
</evidence>
<dbReference type="InterPro" id="IPR050833">
    <property type="entry name" value="Poly_Biosynth_Transport"/>
</dbReference>
<name>A0ABU9FV35_9VIBR</name>
<feature type="transmembrane region" description="Helical" evidence="6">
    <location>
        <begin position="334"/>
        <end position="355"/>
    </location>
</feature>
<protein>
    <submittedName>
        <fullName evidence="7">O-antigen translocase</fullName>
    </submittedName>
</protein>
<keyword evidence="8" id="KW-1185">Reference proteome</keyword>
<dbReference type="PANTHER" id="PTHR30250">
    <property type="entry name" value="PST FAMILY PREDICTED COLANIC ACID TRANSPORTER"/>
    <property type="match status" value="1"/>
</dbReference>
<keyword evidence="4 6" id="KW-1133">Transmembrane helix</keyword>
<keyword evidence="3 6" id="KW-0812">Transmembrane</keyword>
<dbReference type="EMBL" id="JBANDX010000010">
    <property type="protein sequence ID" value="MEL0609345.1"/>
    <property type="molecule type" value="Genomic_DNA"/>
</dbReference>
<feature type="transmembrane region" description="Helical" evidence="6">
    <location>
        <begin position="297"/>
        <end position="314"/>
    </location>
</feature>
<reference evidence="7 8" key="1">
    <citation type="submission" date="2024-02" db="EMBL/GenBank/DDBJ databases">
        <title>Bacteria isolated from the canopy kelp, Nereocystis luetkeana.</title>
        <authorList>
            <person name="Pfister C.A."/>
            <person name="Younker I.T."/>
            <person name="Light S.H."/>
        </authorList>
    </citation>
    <scope>NUCLEOTIDE SEQUENCE [LARGE SCALE GENOMIC DNA]</scope>
    <source>
        <strain evidence="7 8">TI.1.15</strain>
    </source>
</reference>
<evidence type="ECO:0000256" key="3">
    <source>
        <dbReference type="ARBA" id="ARBA00022692"/>
    </source>
</evidence>
<evidence type="ECO:0000313" key="7">
    <source>
        <dbReference type="EMBL" id="MEL0609345.1"/>
    </source>
</evidence>
<feature type="transmembrane region" description="Helical" evidence="6">
    <location>
        <begin position="258"/>
        <end position="277"/>
    </location>
</feature>
<evidence type="ECO:0000256" key="2">
    <source>
        <dbReference type="ARBA" id="ARBA00022475"/>
    </source>
</evidence>
<evidence type="ECO:0000313" key="8">
    <source>
        <dbReference type="Proteomes" id="UP001377160"/>
    </source>
</evidence>
<feature type="transmembrane region" description="Helical" evidence="6">
    <location>
        <begin position="217"/>
        <end position="238"/>
    </location>
</feature>
<feature type="transmembrane region" description="Helical" evidence="6">
    <location>
        <begin position="387"/>
        <end position="409"/>
    </location>
</feature>
<feature type="transmembrane region" description="Helical" evidence="6">
    <location>
        <begin position="362"/>
        <end position="381"/>
    </location>
</feature>
<comment type="caution">
    <text evidence="7">The sequence shown here is derived from an EMBL/GenBank/DDBJ whole genome shotgun (WGS) entry which is preliminary data.</text>
</comment>
<feature type="transmembrane region" description="Helical" evidence="6">
    <location>
        <begin position="86"/>
        <end position="105"/>
    </location>
</feature>
<feature type="transmembrane region" description="Helical" evidence="6">
    <location>
        <begin position="148"/>
        <end position="170"/>
    </location>
</feature>
<evidence type="ECO:0000256" key="6">
    <source>
        <dbReference type="SAM" id="Phobius"/>
    </source>
</evidence>
<evidence type="ECO:0000256" key="5">
    <source>
        <dbReference type="ARBA" id="ARBA00023136"/>
    </source>
</evidence>
<dbReference type="CDD" id="cd13125">
    <property type="entry name" value="MATE_like_10"/>
    <property type="match status" value="1"/>
</dbReference>
<feature type="transmembrane region" description="Helical" evidence="6">
    <location>
        <begin position="176"/>
        <end position="194"/>
    </location>
</feature>
<comment type="subcellular location">
    <subcellularLocation>
        <location evidence="1">Cell membrane</location>
        <topology evidence="1">Multi-pass membrane protein</topology>
    </subcellularLocation>
</comment>
<keyword evidence="5 6" id="KW-0472">Membrane</keyword>
<dbReference type="Pfam" id="PF01943">
    <property type="entry name" value="Polysacc_synt"/>
    <property type="match status" value="1"/>
</dbReference>
<dbReference type="PANTHER" id="PTHR30250:SF30">
    <property type="entry name" value="LIPID III FLIPPASE"/>
    <property type="match status" value="1"/>
</dbReference>
<keyword evidence="2" id="KW-1003">Cell membrane</keyword>
<accession>A0ABU9FV35</accession>
<evidence type="ECO:0000256" key="1">
    <source>
        <dbReference type="ARBA" id="ARBA00004651"/>
    </source>
</evidence>
<dbReference type="Proteomes" id="UP001377160">
    <property type="component" value="Unassembled WGS sequence"/>
</dbReference>
<gene>
    <name evidence="7" type="ORF">V8Z71_13565</name>
</gene>
<dbReference type="InterPro" id="IPR044550">
    <property type="entry name" value="WzxE"/>
</dbReference>
<dbReference type="InterPro" id="IPR002797">
    <property type="entry name" value="Polysacc_synth"/>
</dbReference>